<dbReference type="Gene3D" id="1.10.10.10">
    <property type="entry name" value="Winged helix-like DNA-binding domain superfamily/Winged helix DNA-binding domain"/>
    <property type="match status" value="2"/>
</dbReference>
<dbReference type="Gene3D" id="1.20.120.530">
    <property type="entry name" value="GntR ligand-binding domain-like"/>
    <property type="match status" value="2"/>
</dbReference>
<dbReference type="Proteomes" id="UP001589587">
    <property type="component" value="Unassembled WGS sequence"/>
</dbReference>
<dbReference type="PROSITE" id="PS50949">
    <property type="entry name" value="HTH_GNTR"/>
    <property type="match status" value="2"/>
</dbReference>
<dbReference type="SUPFAM" id="SSF46785">
    <property type="entry name" value="Winged helix' DNA-binding domain"/>
    <property type="match status" value="2"/>
</dbReference>
<dbReference type="PANTHER" id="PTHR43537">
    <property type="entry name" value="TRANSCRIPTIONAL REGULATOR, GNTR FAMILY"/>
    <property type="match status" value="1"/>
</dbReference>
<evidence type="ECO:0000313" key="5">
    <source>
        <dbReference type="EMBL" id="MFB9781293.1"/>
    </source>
</evidence>
<dbReference type="RefSeq" id="WP_350491562.1">
    <property type="nucleotide sequence ID" value="NZ_JBHMAS010000039.1"/>
</dbReference>
<keyword evidence="1" id="KW-0805">Transcription regulation</keyword>
<dbReference type="PANTHER" id="PTHR43537:SF24">
    <property type="entry name" value="GLUCONATE OPERON TRANSCRIPTIONAL REPRESSOR"/>
    <property type="match status" value="1"/>
</dbReference>
<evidence type="ECO:0000313" key="6">
    <source>
        <dbReference type="Proteomes" id="UP001589587"/>
    </source>
</evidence>
<sequence>MRLPETSAPAVVAPEKLAVQVARRIEQEIIERRWPIGEVLGSETALREQFGVSRSILREAIRVLEHSRVVQMRQGPGGGLVVGTPDPTPAIRGLVIYLEYSGATVEQLVNARFVFERMAIAAMSESLTESGVHELRSSASGDGSRLPENFHIALGRLSGNPVLEVYIDILVRLSAAYTQRVRGVANTEEEGSAAAKQHLAIAEAIVAGAGSRAESDLVTHLDRGANWLSRLVNPLPGESTAIGPMDTDPDEWPRERKLAGAVAGRIRDDIVSEGRYVGEVLGSEADFVSRYGVSRSVFRESVRILEHYSVARMRRGPGGGLVVLEPDPTFSIRTTALYLDFRGVTEEHLRSVREEVELGCLTAAMRTGTLDRADLWTDPQRRDSKFSRCSACLRDRIAALSGDPVFKLFRSILAALWDEYGSGRRPSDPCRSTARGPADQAELDAIVDAVVAGDEGLAQFRMRRHLREHPDW</sequence>
<dbReference type="Pfam" id="PF00392">
    <property type="entry name" value="GntR"/>
    <property type="match status" value="1"/>
</dbReference>
<proteinExistence type="predicted"/>
<name>A0ABV5XGQ7_9NOCA</name>
<accession>A0ABV5XGQ7</accession>
<evidence type="ECO:0000256" key="3">
    <source>
        <dbReference type="ARBA" id="ARBA00023163"/>
    </source>
</evidence>
<dbReference type="InterPro" id="IPR008920">
    <property type="entry name" value="TF_FadR/GntR_C"/>
</dbReference>
<feature type="domain" description="HTH gntR-type" evidence="4">
    <location>
        <begin position="256"/>
        <end position="326"/>
    </location>
</feature>
<dbReference type="InterPro" id="IPR000524">
    <property type="entry name" value="Tscrpt_reg_HTH_GntR"/>
</dbReference>
<dbReference type="InterPro" id="IPR036388">
    <property type="entry name" value="WH-like_DNA-bd_sf"/>
</dbReference>
<keyword evidence="3" id="KW-0804">Transcription</keyword>
<dbReference type="InterPro" id="IPR011711">
    <property type="entry name" value="GntR_C"/>
</dbReference>
<feature type="domain" description="HTH gntR-type" evidence="4">
    <location>
        <begin position="15"/>
        <end position="85"/>
    </location>
</feature>
<evidence type="ECO:0000259" key="4">
    <source>
        <dbReference type="PROSITE" id="PS50949"/>
    </source>
</evidence>
<evidence type="ECO:0000256" key="1">
    <source>
        <dbReference type="ARBA" id="ARBA00023015"/>
    </source>
</evidence>
<keyword evidence="2" id="KW-0238">DNA-binding</keyword>
<dbReference type="InterPro" id="IPR036390">
    <property type="entry name" value="WH_DNA-bd_sf"/>
</dbReference>
<dbReference type="EMBL" id="JBHMAS010000039">
    <property type="protein sequence ID" value="MFB9781293.1"/>
    <property type="molecule type" value="Genomic_DNA"/>
</dbReference>
<dbReference type="CDD" id="cd07377">
    <property type="entry name" value="WHTH_GntR"/>
    <property type="match status" value="1"/>
</dbReference>
<dbReference type="Pfam" id="PF07729">
    <property type="entry name" value="FCD"/>
    <property type="match status" value="1"/>
</dbReference>
<dbReference type="SMART" id="SM00345">
    <property type="entry name" value="HTH_GNTR"/>
    <property type="match status" value="2"/>
</dbReference>
<keyword evidence="6" id="KW-1185">Reference proteome</keyword>
<reference evidence="5 6" key="1">
    <citation type="submission" date="2024-09" db="EMBL/GenBank/DDBJ databases">
        <authorList>
            <person name="Sun Q."/>
            <person name="Mori K."/>
        </authorList>
    </citation>
    <scope>NUCLEOTIDE SEQUENCE [LARGE SCALE GENOMIC DNA]</scope>
    <source>
        <strain evidence="5 6">JCM 11411</strain>
    </source>
</reference>
<organism evidence="5 6">
    <name type="scientific">Rhodococcus baikonurensis</name>
    <dbReference type="NCBI Taxonomy" id="172041"/>
    <lineage>
        <taxon>Bacteria</taxon>
        <taxon>Bacillati</taxon>
        <taxon>Actinomycetota</taxon>
        <taxon>Actinomycetes</taxon>
        <taxon>Mycobacteriales</taxon>
        <taxon>Nocardiaceae</taxon>
        <taxon>Rhodococcus</taxon>
        <taxon>Rhodococcus erythropolis group</taxon>
    </lineage>
</organism>
<comment type="caution">
    <text evidence="5">The sequence shown here is derived from an EMBL/GenBank/DDBJ whole genome shotgun (WGS) entry which is preliminary data.</text>
</comment>
<dbReference type="SUPFAM" id="SSF48008">
    <property type="entry name" value="GntR ligand-binding domain-like"/>
    <property type="match status" value="2"/>
</dbReference>
<gene>
    <name evidence="5" type="ORF">ACFFQ6_16490</name>
</gene>
<evidence type="ECO:0000256" key="2">
    <source>
        <dbReference type="ARBA" id="ARBA00023125"/>
    </source>
</evidence>
<dbReference type="SMART" id="SM00895">
    <property type="entry name" value="FCD"/>
    <property type="match status" value="2"/>
</dbReference>
<protein>
    <submittedName>
        <fullName evidence="5">FadR/GntR family transcriptional regulator</fullName>
    </submittedName>
</protein>